<feature type="compositionally biased region" description="Basic and acidic residues" evidence="1">
    <location>
        <begin position="399"/>
        <end position="408"/>
    </location>
</feature>
<name>A0A811QCT1_9POAL</name>
<organism evidence="3 4">
    <name type="scientific">Miscanthus lutarioriparius</name>
    <dbReference type="NCBI Taxonomy" id="422564"/>
    <lineage>
        <taxon>Eukaryota</taxon>
        <taxon>Viridiplantae</taxon>
        <taxon>Streptophyta</taxon>
        <taxon>Embryophyta</taxon>
        <taxon>Tracheophyta</taxon>
        <taxon>Spermatophyta</taxon>
        <taxon>Magnoliopsida</taxon>
        <taxon>Liliopsida</taxon>
        <taxon>Poales</taxon>
        <taxon>Poaceae</taxon>
        <taxon>PACMAD clade</taxon>
        <taxon>Panicoideae</taxon>
        <taxon>Andropogonodae</taxon>
        <taxon>Andropogoneae</taxon>
        <taxon>Saccharinae</taxon>
        <taxon>Miscanthus</taxon>
    </lineage>
</organism>
<feature type="domain" description="Serpin" evidence="2">
    <location>
        <begin position="154"/>
        <end position="237"/>
    </location>
</feature>
<dbReference type="InterPro" id="IPR000215">
    <property type="entry name" value="Serpin_fam"/>
</dbReference>
<evidence type="ECO:0000256" key="1">
    <source>
        <dbReference type="SAM" id="MobiDB-lite"/>
    </source>
</evidence>
<dbReference type="SUPFAM" id="SSF56574">
    <property type="entry name" value="Serpins"/>
    <property type="match status" value="1"/>
</dbReference>
<feature type="region of interest" description="Disordered" evidence="1">
    <location>
        <begin position="540"/>
        <end position="559"/>
    </location>
</feature>
<protein>
    <recommendedName>
        <fullName evidence="2">Serpin domain-containing protein</fullName>
    </recommendedName>
</protein>
<dbReference type="EMBL" id="CAJGYO010000009">
    <property type="protein sequence ID" value="CAD6253457.1"/>
    <property type="molecule type" value="Genomic_DNA"/>
</dbReference>
<dbReference type="InterPro" id="IPR023796">
    <property type="entry name" value="Serpin_dom"/>
</dbReference>
<comment type="caution">
    <text evidence="3">The sequence shown here is derived from an EMBL/GenBank/DDBJ whole genome shotgun (WGS) entry which is preliminary data.</text>
</comment>
<dbReference type="OrthoDB" id="1063785at2759"/>
<accession>A0A811QCT1</accession>
<dbReference type="GO" id="GO:0005615">
    <property type="term" value="C:extracellular space"/>
    <property type="evidence" value="ECO:0007669"/>
    <property type="project" value="InterPro"/>
</dbReference>
<dbReference type="Gene3D" id="1.10.287.580">
    <property type="entry name" value="Helix hairpin bin"/>
    <property type="match status" value="1"/>
</dbReference>
<keyword evidence="4" id="KW-1185">Reference proteome</keyword>
<feature type="region of interest" description="Disordered" evidence="1">
    <location>
        <begin position="399"/>
        <end position="435"/>
    </location>
</feature>
<dbReference type="PANTHER" id="PTHR11461">
    <property type="entry name" value="SERINE PROTEASE INHIBITOR, SERPIN"/>
    <property type="match status" value="1"/>
</dbReference>
<feature type="domain" description="Serpin" evidence="2">
    <location>
        <begin position="13"/>
        <end position="74"/>
    </location>
</feature>
<dbReference type="AlphaFoldDB" id="A0A811QCT1"/>
<evidence type="ECO:0000313" key="3">
    <source>
        <dbReference type="EMBL" id="CAD6253457.1"/>
    </source>
</evidence>
<dbReference type="InterPro" id="IPR036186">
    <property type="entry name" value="Serpin_sf"/>
</dbReference>
<dbReference type="InterPro" id="IPR042185">
    <property type="entry name" value="Serpin_sf_2"/>
</dbReference>
<gene>
    <name evidence="3" type="ORF">NCGR_LOCUS37082</name>
</gene>
<dbReference type="Proteomes" id="UP000604825">
    <property type="component" value="Unassembled WGS sequence"/>
</dbReference>
<dbReference type="GO" id="GO:0004867">
    <property type="term" value="F:serine-type endopeptidase inhibitor activity"/>
    <property type="evidence" value="ECO:0007669"/>
    <property type="project" value="InterPro"/>
</dbReference>
<proteinExistence type="predicted"/>
<reference evidence="3" key="1">
    <citation type="submission" date="2020-10" db="EMBL/GenBank/DDBJ databases">
        <authorList>
            <person name="Han B."/>
            <person name="Lu T."/>
            <person name="Zhao Q."/>
            <person name="Huang X."/>
            <person name="Zhao Y."/>
        </authorList>
    </citation>
    <scope>NUCLEOTIDE SEQUENCE</scope>
</reference>
<evidence type="ECO:0000313" key="4">
    <source>
        <dbReference type="Proteomes" id="UP000604825"/>
    </source>
</evidence>
<dbReference type="PANTHER" id="PTHR11461:SF313">
    <property type="entry name" value="SERPIN-Z5-RELATED"/>
    <property type="match status" value="1"/>
</dbReference>
<sequence length="559" mass="59814">MAAAAANAARDGQTALALRLAKHLAPLPEDSTAVATNKNVAFSPVSVHAALALTAAGARGATLAQLLAFLGAPTAEELADFGRRGHVGANFMEDFRRLDVACMDGFKVVKLPYKPGGAESGGEPAHGGQLKRRRGQVAAESKATPPTEANESTQQYSMFFFLPDTRDGLSTMVDMVASSPAYLYGILAEMKERPVIIKVPKFTITFCWGDLKGDLSRLGLSLPFSPEAANLRGMCKGDDGDQEVAASTRLSRDRWCHLFVMRGRRRFAMRQRTPRKRHHRLQCSSRAVLELPSTGAYTMPSKKSLSTRCTALTSRASKPSSPKHIRIRCSAITCRSIPLAYSSFLGGSSCCTVSIGSFPVSIDRESSPRVIHVPARKVLEHPLHRAHVARVETVVAEAHPHEKSEHGGVKAVADDDDDDVVTATPAAGGEAGDEAVDGLPLQRSEEAEARRVQDAGGEVAAEGAPERAVRHGGDAVAEVHALRSDELHVEWGDGAVGEGVGVVHQHAACNGAVTDLDRWNCGEARALRLLVRRKTAVNTTRARPAMRKKSSIPYVGTPT</sequence>
<feature type="region of interest" description="Disordered" evidence="1">
    <location>
        <begin position="117"/>
        <end position="151"/>
    </location>
</feature>
<evidence type="ECO:0000259" key="2">
    <source>
        <dbReference type="Pfam" id="PF00079"/>
    </source>
</evidence>
<dbReference type="Pfam" id="PF00079">
    <property type="entry name" value="Serpin"/>
    <property type="match status" value="2"/>
</dbReference>
<dbReference type="Gene3D" id="2.30.39.10">
    <property type="entry name" value="Alpha-1-antitrypsin, domain 1"/>
    <property type="match status" value="1"/>
</dbReference>